<organism evidence="1 2">
    <name type="scientific">Leptospira fainei serovar Hurstbridge str. BUT 6</name>
    <dbReference type="NCBI Taxonomy" id="1193011"/>
    <lineage>
        <taxon>Bacteria</taxon>
        <taxon>Pseudomonadati</taxon>
        <taxon>Spirochaetota</taxon>
        <taxon>Spirochaetia</taxon>
        <taxon>Leptospirales</taxon>
        <taxon>Leptospiraceae</taxon>
        <taxon>Leptospira</taxon>
    </lineage>
</organism>
<protein>
    <submittedName>
        <fullName evidence="1">Uncharacterized protein</fullName>
    </submittedName>
</protein>
<proteinExistence type="predicted"/>
<comment type="caution">
    <text evidence="1">The sequence shown here is derived from an EMBL/GenBank/DDBJ whole genome shotgun (WGS) entry which is preliminary data.</text>
</comment>
<sequence length="378" mass="45088">MKSLRLYESKNYWRSLYLYRYCTPHGYNDQPDRDLFKKSIKDLESWIGKKVKNNHRENFINGLFHNLTPWSSHHFLWFIEHLNELKQENLKVFNVLVGKLRSNDFSWEANEILAEIVFLQKIINISDIEIDAKIENGLNPDILIKSQKYGETIIEISRLEDSEESMYSRRCAEKLQQFIFGNQYFTPSAYKFIRRPSEKEWFHFIENLSYQLSLQNEYLVERTDFLTLIICRAKPTDLGLFAKLCKDNDLGYGEMSGWTINENTPDRLIKKIKSKYKYYNKGRNYILSLYGLSHIFFFYGQSMAESILKEISSDFNFPIKYNYWFMYAQEDVAKDLTEFHRIQFKIPNSITMCSYFSKEYVLNSTSKGLFVDLLQNFG</sequence>
<dbReference type="AlphaFoldDB" id="S3UZV9"/>
<dbReference type="OrthoDB" id="9824130at2"/>
<evidence type="ECO:0000313" key="1">
    <source>
        <dbReference type="EMBL" id="EPG74763.1"/>
    </source>
</evidence>
<keyword evidence="2" id="KW-1185">Reference proteome</keyword>
<dbReference type="EMBL" id="AKWZ02000008">
    <property type="protein sequence ID" value="EPG74763.1"/>
    <property type="molecule type" value="Genomic_DNA"/>
</dbReference>
<reference evidence="1" key="1">
    <citation type="submission" date="2013-04" db="EMBL/GenBank/DDBJ databases">
        <authorList>
            <person name="Harkins D.M."/>
            <person name="Durkin A.S."/>
            <person name="Selengut J.D."/>
            <person name="Sanka R."/>
            <person name="DePew J."/>
            <person name="Purushe J."/>
            <person name="Ahmed A."/>
            <person name="van der Linden H."/>
            <person name="Goris M.G.A."/>
            <person name="Hartskeerl R.A."/>
            <person name="Vinetz J.M."/>
            <person name="Sutton G.G."/>
            <person name="Nelson W.C."/>
            <person name="Fouts D.E."/>
        </authorList>
    </citation>
    <scope>NUCLEOTIDE SEQUENCE [LARGE SCALE GENOMIC DNA]</scope>
    <source>
        <strain evidence="1">BUT 6</strain>
    </source>
</reference>
<accession>S3UZV9</accession>
<gene>
    <name evidence="1" type="ORF">LEP1GSC058_0196</name>
</gene>
<dbReference type="RefSeq" id="WP_016549164.1">
    <property type="nucleotide sequence ID" value="NZ_AKWZ02000008.1"/>
</dbReference>
<dbReference type="Proteomes" id="UP000014540">
    <property type="component" value="Unassembled WGS sequence"/>
</dbReference>
<evidence type="ECO:0000313" key="2">
    <source>
        <dbReference type="Proteomes" id="UP000014540"/>
    </source>
</evidence>
<name>S3UZV9_9LEPT</name>